<dbReference type="RefSeq" id="WP_068326936.1">
    <property type="nucleotide sequence ID" value="NZ_LVHF01000012.1"/>
</dbReference>
<name>A0A178KL61_9GAMM</name>
<dbReference type="PROSITE" id="PS51257">
    <property type="entry name" value="PROKAR_LIPOPROTEIN"/>
    <property type="match status" value="1"/>
</dbReference>
<gene>
    <name evidence="2" type="ORF">A3K86_02050</name>
</gene>
<evidence type="ECO:0000313" key="2">
    <source>
        <dbReference type="EMBL" id="OAN17725.1"/>
    </source>
</evidence>
<feature type="signal peptide" evidence="1">
    <location>
        <begin position="1"/>
        <end position="19"/>
    </location>
</feature>
<comment type="caution">
    <text evidence="2">The sequence shown here is derived from an EMBL/GenBank/DDBJ whole genome shotgun (WGS) entry which is preliminary data.</text>
</comment>
<sequence length="326" mass="38098">MTRKIILFFCFFWSQACFSNSNLQYKLAETLFLQNRYEETRVVLENIEVMSAESRYIYAKTFNINPFSFSRDEYINLKKSAYDGNINAIVSLTYHDFGLGKDLKNFITPILSKRATSGDNYAVHLLSFMDNRVKWLTFGADNGDGRSHYELYKYYINGGGFFFFDRNRKKVANKHLELSLDKKFNKAIIIKSTDHFIEGNYKRALKIITPLLNSGDADAILSLAQNYNLRFKQDKNIAIENAYYFYYIYNHFIGDKSSDLSSVGISLNMNIENLKKDLSIEQISSIESNAHTYISNHTVKYNHNKIYNYSLTDSELQRLRNINWEQ</sequence>
<keyword evidence="1" id="KW-0732">Signal</keyword>
<dbReference type="AlphaFoldDB" id="A0A178KL61"/>
<evidence type="ECO:0000256" key="1">
    <source>
        <dbReference type="SAM" id="SignalP"/>
    </source>
</evidence>
<protein>
    <submittedName>
        <fullName evidence="2">Uncharacterized protein</fullName>
    </submittedName>
</protein>
<proteinExistence type="predicted"/>
<evidence type="ECO:0000313" key="3">
    <source>
        <dbReference type="Proteomes" id="UP000078503"/>
    </source>
</evidence>
<dbReference type="STRING" id="858640.A3K86_02050"/>
<reference evidence="2 3" key="1">
    <citation type="submission" date="2016-03" db="EMBL/GenBank/DDBJ databases">
        <title>Photobacterium proteolyticum sp. nov. a protease producing bacterium isolated from ocean sediments of Laizhou Bay.</title>
        <authorList>
            <person name="Li Y."/>
        </authorList>
    </citation>
    <scope>NUCLEOTIDE SEQUENCE [LARGE SCALE GENOMIC DNA]</scope>
    <source>
        <strain evidence="2 3">R-40508</strain>
    </source>
</reference>
<dbReference type="InterPro" id="IPR011990">
    <property type="entry name" value="TPR-like_helical_dom_sf"/>
</dbReference>
<feature type="chain" id="PRO_5008090462" evidence="1">
    <location>
        <begin position="20"/>
        <end position="326"/>
    </location>
</feature>
<dbReference type="SUPFAM" id="SSF81901">
    <property type="entry name" value="HCP-like"/>
    <property type="match status" value="1"/>
</dbReference>
<accession>A0A178KL61</accession>
<dbReference type="Gene3D" id="1.25.40.10">
    <property type="entry name" value="Tetratricopeptide repeat domain"/>
    <property type="match status" value="1"/>
</dbReference>
<dbReference type="Proteomes" id="UP000078503">
    <property type="component" value="Unassembled WGS sequence"/>
</dbReference>
<keyword evidence="3" id="KW-1185">Reference proteome</keyword>
<organism evidence="2 3">
    <name type="scientific">Photobacterium jeanii</name>
    <dbReference type="NCBI Taxonomy" id="858640"/>
    <lineage>
        <taxon>Bacteria</taxon>
        <taxon>Pseudomonadati</taxon>
        <taxon>Pseudomonadota</taxon>
        <taxon>Gammaproteobacteria</taxon>
        <taxon>Vibrionales</taxon>
        <taxon>Vibrionaceae</taxon>
        <taxon>Photobacterium</taxon>
    </lineage>
</organism>
<dbReference type="EMBL" id="LVHF01000012">
    <property type="protein sequence ID" value="OAN17725.1"/>
    <property type="molecule type" value="Genomic_DNA"/>
</dbReference>